<dbReference type="EMBL" id="CACRXK020001507">
    <property type="protein sequence ID" value="CAB3989547.1"/>
    <property type="molecule type" value="Genomic_DNA"/>
</dbReference>
<reference evidence="2" key="1">
    <citation type="submission" date="2020-04" db="EMBL/GenBank/DDBJ databases">
        <authorList>
            <person name="Alioto T."/>
            <person name="Alioto T."/>
            <person name="Gomez Garrido J."/>
        </authorList>
    </citation>
    <scope>NUCLEOTIDE SEQUENCE</scope>
    <source>
        <strain evidence="2">A484AB</strain>
    </source>
</reference>
<dbReference type="PANTHER" id="PTHR46670:SF3">
    <property type="entry name" value="ENDONUCLEASE_EXONUCLEASE_PHOSPHATASE DOMAIN-CONTAINING PROTEIN"/>
    <property type="match status" value="1"/>
</dbReference>
<dbReference type="AlphaFoldDB" id="A0A6S7GU90"/>
<keyword evidence="3" id="KW-1185">Reference proteome</keyword>
<accession>A0A6S7GU90</accession>
<name>A0A6S7GU90_PARCT</name>
<dbReference type="OrthoDB" id="10067563at2759"/>
<sequence>MVAIAPSLSPYTDRYLSDHASVFCDIQFDKPSLTVKSVTYRKWKSVDVPSLNHDIAMLELCTNPPNDLDELIACYNNTLKAHFDKYAPPKTKTITVRARVPWFNEQLRKAKHERRNAKRKWGVSKSDVDFVNFKGKQNLVNRLMCKARTEYYTSFIEENSGDQKKLFNASKRLFGQHHDDGLPPNLNCEAFVSDMGKYFVQKIGNIRRKLDNNKVHASSRYLQNTSVPHAVEESVPKFSEFSALTELDVKTLIGRAALKTCNLDPMPSKLVSQCDALFPIITRIINLSLQTGQFPQLWKEALVHPLLKKAGFDVAYGVPQGSCLGPLLFTIYVSKLCDIVQRHLPDVHCYADDSQLYVAFRPKVESEQSDAVTAMERCIEDIRKWMSEDKLLLNDEKTEFLLIGTKQQLAKVNLDHITVGTTDIAPQPVAKNLRQPIFQAKKTLWMLNPKYLSQALEGIHFTPVIDLFAPLINKQFDQYVSYRPDPFASDIDAFTIPWADTNFYCFPPFSCILRVVRKIIHDRARRVLVVPQWPTQSWYPMLLPILAQPPVVLSPPQNLLLLPSKPAQRHPLHKKLRLAICLVSEENYRKQEPVNLLSLRDLSHRFAFLLCLLSGQRCKTIYNFSLDNMSIEDSKAMFIITEKLNHTWAGRHQPPLEFLAYTIDQKLCIDTHLKVYLDKTKSLRNDEKQLFISCIRPHKAVSPETNL</sequence>
<evidence type="ECO:0000313" key="2">
    <source>
        <dbReference type="EMBL" id="CAB3989547.1"/>
    </source>
</evidence>
<dbReference type="InterPro" id="IPR043502">
    <property type="entry name" value="DNA/RNA_pol_sf"/>
</dbReference>
<dbReference type="PANTHER" id="PTHR46670">
    <property type="entry name" value="ENDO/EXONUCLEASE/PHOSPHATASE DOMAIN-CONTAINING PROTEIN"/>
    <property type="match status" value="1"/>
</dbReference>
<organism evidence="2 3">
    <name type="scientific">Paramuricea clavata</name>
    <name type="common">Red gorgonian</name>
    <name type="synonym">Violescent sea-whip</name>
    <dbReference type="NCBI Taxonomy" id="317549"/>
    <lineage>
        <taxon>Eukaryota</taxon>
        <taxon>Metazoa</taxon>
        <taxon>Cnidaria</taxon>
        <taxon>Anthozoa</taxon>
        <taxon>Octocorallia</taxon>
        <taxon>Malacalcyonacea</taxon>
        <taxon>Plexauridae</taxon>
        <taxon>Paramuricea</taxon>
    </lineage>
</organism>
<protein>
    <recommendedName>
        <fullName evidence="1">Reverse transcriptase domain-containing protein</fullName>
    </recommendedName>
</protein>
<comment type="caution">
    <text evidence="2">The sequence shown here is derived from an EMBL/GenBank/DDBJ whole genome shotgun (WGS) entry which is preliminary data.</text>
</comment>
<evidence type="ECO:0000313" key="3">
    <source>
        <dbReference type="Proteomes" id="UP001152795"/>
    </source>
</evidence>
<feature type="domain" description="Reverse transcriptase" evidence="1">
    <location>
        <begin position="310"/>
        <end position="408"/>
    </location>
</feature>
<evidence type="ECO:0000259" key="1">
    <source>
        <dbReference type="Pfam" id="PF00078"/>
    </source>
</evidence>
<gene>
    <name evidence="2" type="ORF">PACLA_8A056130</name>
</gene>
<dbReference type="Proteomes" id="UP001152795">
    <property type="component" value="Unassembled WGS sequence"/>
</dbReference>
<proteinExistence type="predicted"/>
<dbReference type="Pfam" id="PF00078">
    <property type="entry name" value="RVT_1"/>
    <property type="match status" value="1"/>
</dbReference>
<dbReference type="SUPFAM" id="SSF56672">
    <property type="entry name" value="DNA/RNA polymerases"/>
    <property type="match status" value="1"/>
</dbReference>
<dbReference type="InterPro" id="IPR000477">
    <property type="entry name" value="RT_dom"/>
</dbReference>